<name>A0A160THW3_9ZZZZ</name>
<dbReference type="PANTHER" id="PTHR47756">
    <property type="entry name" value="BLL6612 PROTEIN-RELATED"/>
    <property type="match status" value="1"/>
</dbReference>
<evidence type="ECO:0000259" key="2">
    <source>
        <dbReference type="Pfam" id="PF08281"/>
    </source>
</evidence>
<dbReference type="SUPFAM" id="SSF88946">
    <property type="entry name" value="Sigma2 domain of RNA polymerase sigma factors"/>
    <property type="match status" value="1"/>
</dbReference>
<dbReference type="Gene3D" id="1.10.10.10">
    <property type="entry name" value="Winged helix-like DNA-binding domain superfamily/Winged helix DNA-binding domain"/>
    <property type="match status" value="1"/>
</dbReference>
<dbReference type="Pfam" id="PF08281">
    <property type="entry name" value="Sigma70_r4_2"/>
    <property type="match status" value="1"/>
</dbReference>
<evidence type="ECO:0000313" key="4">
    <source>
        <dbReference type="EMBL" id="CUS44540.1"/>
    </source>
</evidence>
<reference evidence="4" key="1">
    <citation type="submission" date="2015-10" db="EMBL/GenBank/DDBJ databases">
        <authorList>
            <person name="Gilbert D.G."/>
        </authorList>
    </citation>
    <scope>NUCLEOTIDE SEQUENCE</scope>
</reference>
<dbReference type="InterPro" id="IPR013325">
    <property type="entry name" value="RNA_pol_sigma_r2"/>
</dbReference>
<evidence type="ECO:0000259" key="3">
    <source>
        <dbReference type="Pfam" id="PF20239"/>
    </source>
</evidence>
<feature type="domain" description="DUF6596" evidence="3">
    <location>
        <begin position="177"/>
        <end position="276"/>
    </location>
</feature>
<dbReference type="EMBL" id="CZQE01000159">
    <property type="protein sequence ID" value="CUS44540.1"/>
    <property type="molecule type" value="Genomic_DNA"/>
</dbReference>
<dbReference type="GO" id="GO:0003677">
    <property type="term" value="F:DNA binding"/>
    <property type="evidence" value="ECO:0007669"/>
    <property type="project" value="InterPro"/>
</dbReference>
<feature type="domain" description="RNA polymerase sigma factor 70 region 4 type 2" evidence="2">
    <location>
        <begin position="109"/>
        <end position="158"/>
    </location>
</feature>
<dbReference type="AlphaFoldDB" id="A0A160THW3"/>
<dbReference type="InterPro" id="IPR036388">
    <property type="entry name" value="WH-like_DNA-bd_sf"/>
</dbReference>
<sequence>MSPALDRAARDHGARVRAALAARFRDLDIAEDSFAEACARAVTAWAIEAPRDPAAWLYRVAERAALDMVRRRAVRSGASPPDPEPPLSPEEELMADTRLIPDERLKLIFICCHPAIHPEARAALTLKLVCGLSTPEIARAFLLPEPTLAQRLVRAKHKIARAGVPFEVPGRDAWPERLDAVLSTIEIAYAKAHEDGGGSGRHAGYAHEMLGITATLATLAPGEPEVLALAATVRFAEARRPARVDTEGVMVSLDQQDPARWDAALIAEARPFLARALGAGPPSRRTLQALIHAEWCVRASLDEPAPWRSVLVLYDALLALRDDAIVRLNRAVALAQVAGPQMALEEVDALDAPGLADFLPYHAVRADLLARVGLTQAAREAYDAALKLSPERAERSWLESRRAALED</sequence>
<dbReference type="GO" id="GO:0006352">
    <property type="term" value="P:DNA-templated transcription initiation"/>
    <property type="evidence" value="ECO:0007669"/>
    <property type="project" value="InterPro"/>
</dbReference>
<gene>
    <name evidence="4" type="ORF">MGWOODY_Smn534</name>
</gene>
<feature type="domain" description="RNA polymerase sigma-70 region 2" evidence="1">
    <location>
        <begin position="10"/>
        <end position="73"/>
    </location>
</feature>
<dbReference type="InterPro" id="IPR007627">
    <property type="entry name" value="RNA_pol_sigma70_r2"/>
</dbReference>
<dbReference type="InterPro" id="IPR013324">
    <property type="entry name" value="RNA_pol_sigma_r3/r4-like"/>
</dbReference>
<dbReference type="InterPro" id="IPR013249">
    <property type="entry name" value="RNA_pol_sigma70_r4_t2"/>
</dbReference>
<evidence type="ECO:0000259" key="1">
    <source>
        <dbReference type="Pfam" id="PF04542"/>
    </source>
</evidence>
<protein>
    <submittedName>
        <fullName evidence="4">RNA polymerase sigma-70 factor, ECF subfamily</fullName>
    </submittedName>
</protein>
<dbReference type="InterPro" id="IPR046531">
    <property type="entry name" value="DUF6596"/>
</dbReference>
<dbReference type="Pfam" id="PF20239">
    <property type="entry name" value="DUF6596"/>
    <property type="match status" value="1"/>
</dbReference>
<organism evidence="4">
    <name type="scientific">hydrothermal vent metagenome</name>
    <dbReference type="NCBI Taxonomy" id="652676"/>
    <lineage>
        <taxon>unclassified sequences</taxon>
        <taxon>metagenomes</taxon>
        <taxon>ecological metagenomes</taxon>
    </lineage>
</organism>
<dbReference type="PANTHER" id="PTHR47756:SF2">
    <property type="entry name" value="BLL6612 PROTEIN"/>
    <property type="match status" value="1"/>
</dbReference>
<dbReference type="Gene3D" id="1.10.1740.10">
    <property type="match status" value="1"/>
</dbReference>
<dbReference type="Pfam" id="PF04542">
    <property type="entry name" value="Sigma70_r2"/>
    <property type="match status" value="1"/>
</dbReference>
<dbReference type="GO" id="GO:0016987">
    <property type="term" value="F:sigma factor activity"/>
    <property type="evidence" value="ECO:0007669"/>
    <property type="project" value="InterPro"/>
</dbReference>
<proteinExistence type="predicted"/>
<dbReference type="SUPFAM" id="SSF88659">
    <property type="entry name" value="Sigma3 and sigma4 domains of RNA polymerase sigma factors"/>
    <property type="match status" value="1"/>
</dbReference>
<accession>A0A160THW3</accession>